<reference evidence="2" key="3">
    <citation type="submission" date="2015-04" db="UniProtKB">
        <authorList>
            <consortium name="EnsemblPlants"/>
        </authorList>
    </citation>
    <scope>IDENTIFICATION</scope>
    <source>
        <strain evidence="2">cv. Jemalong A17</strain>
    </source>
</reference>
<dbReference type="EMBL" id="CM001222">
    <property type="protein sequence ID" value="KEH26467.1"/>
    <property type="molecule type" value="Genomic_DNA"/>
</dbReference>
<reference evidence="1 3" key="1">
    <citation type="journal article" date="2011" name="Nature">
        <title>The Medicago genome provides insight into the evolution of rhizobial symbioses.</title>
        <authorList>
            <person name="Young N.D."/>
            <person name="Debelle F."/>
            <person name="Oldroyd G.E."/>
            <person name="Geurts R."/>
            <person name="Cannon S.B."/>
            <person name="Udvardi M.K."/>
            <person name="Benedito V.A."/>
            <person name="Mayer K.F."/>
            <person name="Gouzy J."/>
            <person name="Schoof H."/>
            <person name="Van de Peer Y."/>
            <person name="Proost S."/>
            <person name="Cook D.R."/>
            <person name="Meyers B.C."/>
            <person name="Spannagl M."/>
            <person name="Cheung F."/>
            <person name="De Mita S."/>
            <person name="Krishnakumar V."/>
            <person name="Gundlach H."/>
            <person name="Zhou S."/>
            <person name="Mudge J."/>
            <person name="Bharti A.K."/>
            <person name="Murray J.D."/>
            <person name="Naoumkina M.A."/>
            <person name="Rosen B."/>
            <person name="Silverstein K.A."/>
            <person name="Tang H."/>
            <person name="Rombauts S."/>
            <person name="Zhao P.X."/>
            <person name="Zhou P."/>
            <person name="Barbe V."/>
            <person name="Bardou P."/>
            <person name="Bechner M."/>
            <person name="Bellec A."/>
            <person name="Berger A."/>
            <person name="Berges H."/>
            <person name="Bidwell S."/>
            <person name="Bisseling T."/>
            <person name="Choisne N."/>
            <person name="Couloux A."/>
            <person name="Denny R."/>
            <person name="Deshpande S."/>
            <person name="Dai X."/>
            <person name="Doyle J.J."/>
            <person name="Dudez A.M."/>
            <person name="Farmer A.D."/>
            <person name="Fouteau S."/>
            <person name="Franken C."/>
            <person name="Gibelin C."/>
            <person name="Gish J."/>
            <person name="Goldstein S."/>
            <person name="Gonzalez A.J."/>
            <person name="Green P.J."/>
            <person name="Hallab A."/>
            <person name="Hartog M."/>
            <person name="Hua A."/>
            <person name="Humphray S.J."/>
            <person name="Jeong D.H."/>
            <person name="Jing Y."/>
            <person name="Jocker A."/>
            <person name="Kenton S.M."/>
            <person name="Kim D.J."/>
            <person name="Klee K."/>
            <person name="Lai H."/>
            <person name="Lang C."/>
            <person name="Lin S."/>
            <person name="Macmil S.L."/>
            <person name="Magdelenat G."/>
            <person name="Matthews L."/>
            <person name="McCorrison J."/>
            <person name="Monaghan E.L."/>
            <person name="Mun J.H."/>
            <person name="Najar F.Z."/>
            <person name="Nicholson C."/>
            <person name="Noirot C."/>
            <person name="O'Bleness M."/>
            <person name="Paule C.R."/>
            <person name="Poulain J."/>
            <person name="Prion F."/>
            <person name="Qin B."/>
            <person name="Qu C."/>
            <person name="Retzel E.F."/>
            <person name="Riddle C."/>
            <person name="Sallet E."/>
            <person name="Samain S."/>
            <person name="Samson N."/>
            <person name="Sanders I."/>
            <person name="Saurat O."/>
            <person name="Scarpelli C."/>
            <person name="Schiex T."/>
            <person name="Segurens B."/>
            <person name="Severin A.J."/>
            <person name="Sherrier D.J."/>
            <person name="Shi R."/>
            <person name="Sims S."/>
            <person name="Singer S.R."/>
            <person name="Sinharoy S."/>
            <person name="Sterck L."/>
            <person name="Viollet A."/>
            <person name="Wang B.B."/>
            <person name="Wang K."/>
            <person name="Wang M."/>
            <person name="Wang X."/>
            <person name="Warfsmann J."/>
            <person name="Weissenbach J."/>
            <person name="White D.D."/>
            <person name="White J.D."/>
            <person name="Wiley G.B."/>
            <person name="Wincker P."/>
            <person name="Xing Y."/>
            <person name="Yang L."/>
            <person name="Yao Z."/>
            <person name="Ying F."/>
            <person name="Zhai J."/>
            <person name="Zhou L."/>
            <person name="Zuber A."/>
            <person name="Denarie J."/>
            <person name="Dixon R.A."/>
            <person name="May G.D."/>
            <person name="Schwartz D.C."/>
            <person name="Rogers J."/>
            <person name="Quetier F."/>
            <person name="Town C.D."/>
            <person name="Roe B.A."/>
        </authorList>
    </citation>
    <scope>NUCLEOTIDE SEQUENCE [LARGE SCALE GENOMIC DNA]</scope>
    <source>
        <strain evidence="1">A17</strain>
        <strain evidence="2 3">cv. Jemalong A17</strain>
    </source>
</reference>
<dbReference type="PANTHER" id="PTHR34427:SF5">
    <property type="entry name" value="DUF4283 DOMAIN-CONTAINING PROTEIN"/>
    <property type="match status" value="1"/>
</dbReference>
<evidence type="ECO:0000313" key="2">
    <source>
        <dbReference type="EnsemblPlants" id="KEH26467"/>
    </source>
</evidence>
<evidence type="ECO:0000313" key="3">
    <source>
        <dbReference type="Proteomes" id="UP000002051"/>
    </source>
</evidence>
<organism evidence="1 3">
    <name type="scientific">Medicago truncatula</name>
    <name type="common">Barrel medic</name>
    <name type="synonym">Medicago tribuloides</name>
    <dbReference type="NCBI Taxonomy" id="3880"/>
    <lineage>
        <taxon>Eukaryota</taxon>
        <taxon>Viridiplantae</taxon>
        <taxon>Streptophyta</taxon>
        <taxon>Embryophyta</taxon>
        <taxon>Tracheophyta</taxon>
        <taxon>Spermatophyta</taxon>
        <taxon>Magnoliopsida</taxon>
        <taxon>eudicotyledons</taxon>
        <taxon>Gunneridae</taxon>
        <taxon>Pentapetalae</taxon>
        <taxon>rosids</taxon>
        <taxon>fabids</taxon>
        <taxon>Fabales</taxon>
        <taxon>Fabaceae</taxon>
        <taxon>Papilionoideae</taxon>
        <taxon>50 kb inversion clade</taxon>
        <taxon>NPAAA clade</taxon>
        <taxon>Hologalegina</taxon>
        <taxon>IRL clade</taxon>
        <taxon>Trifolieae</taxon>
        <taxon>Medicago</taxon>
    </lineage>
</organism>
<sequence>MGISDYFLGCNRIFLESSSSYSAPKWASQTALSGLRYGSLPREAVCTENLTPWEMKEWNPSLVASKRTVWIKILSLPVHVWDEEAFKQIGDQFGEFLDFDEDTILRRILDVARIKIYTIEKLKGVKGRLREWNKEEYGSIALKVNGEWAQTLMEVRRVVVKYFRNQVTEEGGDRLRLDGVSFQRISEDQNALLVVPFTREEIEVVDMESYGNKSPGPDGFNFAYFKRFWYLMKDEIRIMFDQFHPNEVIHKNL</sequence>
<dbReference type="STRING" id="3880.A0A072UA15"/>
<gene>
    <name evidence="1" type="ordered locus">MTR_6g061110</name>
</gene>
<reference evidence="1 3" key="2">
    <citation type="journal article" date="2014" name="BMC Genomics">
        <title>An improved genome release (version Mt4.0) for the model legume Medicago truncatula.</title>
        <authorList>
            <person name="Tang H."/>
            <person name="Krishnakumar V."/>
            <person name="Bidwell S."/>
            <person name="Rosen B."/>
            <person name="Chan A."/>
            <person name="Zhou S."/>
            <person name="Gentzbittel L."/>
            <person name="Childs K.L."/>
            <person name="Yandell M."/>
            <person name="Gundlach H."/>
            <person name="Mayer K.F."/>
            <person name="Schwartz D.C."/>
            <person name="Town C.D."/>
        </authorList>
    </citation>
    <scope>GENOME REANNOTATION</scope>
    <source>
        <strain evidence="1">A17</strain>
        <strain evidence="2 3">cv. Jemalong A17</strain>
    </source>
</reference>
<keyword evidence="3" id="KW-1185">Reference proteome</keyword>
<dbReference type="PANTHER" id="PTHR34427">
    <property type="entry name" value="DUF4283 DOMAIN PROTEIN"/>
    <property type="match status" value="1"/>
</dbReference>
<dbReference type="HOGENOM" id="CLU_1099919_0_0_1"/>
<proteinExistence type="predicted"/>
<dbReference type="AlphaFoldDB" id="A0A072UA15"/>
<protein>
    <submittedName>
        <fullName evidence="1">GPI transamidase component Gpi16 subunit</fullName>
    </submittedName>
</protein>
<accession>A0A072UA15</accession>
<dbReference type="Proteomes" id="UP000002051">
    <property type="component" value="Chromosome 6"/>
</dbReference>
<evidence type="ECO:0000313" key="1">
    <source>
        <dbReference type="EMBL" id="KEH26467.1"/>
    </source>
</evidence>
<dbReference type="EnsemblPlants" id="KEH26467">
    <property type="protein sequence ID" value="KEH26467"/>
    <property type="gene ID" value="MTR_6g061110"/>
</dbReference>
<name>A0A072UA15_MEDTR</name>